<name>A0A8B8AHP0_CRAVI</name>
<organism evidence="2 3">
    <name type="scientific">Crassostrea virginica</name>
    <name type="common">Eastern oyster</name>
    <dbReference type="NCBI Taxonomy" id="6565"/>
    <lineage>
        <taxon>Eukaryota</taxon>
        <taxon>Metazoa</taxon>
        <taxon>Spiralia</taxon>
        <taxon>Lophotrochozoa</taxon>
        <taxon>Mollusca</taxon>
        <taxon>Bivalvia</taxon>
        <taxon>Autobranchia</taxon>
        <taxon>Pteriomorphia</taxon>
        <taxon>Ostreida</taxon>
        <taxon>Ostreoidea</taxon>
        <taxon>Ostreidae</taxon>
        <taxon>Crassostrea</taxon>
    </lineage>
</organism>
<feature type="signal peptide" evidence="1">
    <location>
        <begin position="1"/>
        <end position="22"/>
    </location>
</feature>
<sequence>MERQVLKFGFLLFLTLTTENYGAPTPLPTEAGPISPPTCDTNQIEDITKRDDVCAEILRAQWNNKKTTMCNDFFHRRLCCKLCKSNPRKKDLHWDIAKMMQEYYEVHQMKYRDVYYNKTMIIYTGVKPAITNANAKPALNR</sequence>
<dbReference type="AlphaFoldDB" id="A0A8B8AHP0"/>
<gene>
    <name evidence="3" type="primary">LOC111101354</name>
</gene>
<keyword evidence="1" id="KW-0732">Signal</keyword>
<dbReference type="KEGG" id="cvn:111101354"/>
<evidence type="ECO:0000313" key="2">
    <source>
        <dbReference type="Proteomes" id="UP000694844"/>
    </source>
</evidence>
<dbReference type="RefSeq" id="XP_022289519.1">
    <property type="nucleotide sequence ID" value="XM_022433811.1"/>
</dbReference>
<accession>A0A8B8AHP0</accession>
<feature type="chain" id="PRO_5034100553" evidence="1">
    <location>
        <begin position="23"/>
        <end position="141"/>
    </location>
</feature>
<dbReference type="GeneID" id="111101354"/>
<reference evidence="3" key="1">
    <citation type="submission" date="2025-08" db="UniProtKB">
        <authorList>
            <consortium name="RefSeq"/>
        </authorList>
    </citation>
    <scope>IDENTIFICATION</scope>
    <source>
        <tissue evidence="3">Whole sample</tissue>
    </source>
</reference>
<proteinExistence type="predicted"/>
<keyword evidence="2" id="KW-1185">Reference proteome</keyword>
<protein>
    <submittedName>
        <fullName evidence="3">Uncharacterized protein LOC111101354</fullName>
    </submittedName>
</protein>
<dbReference type="Proteomes" id="UP000694844">
    <property type="component" value="Chromosome 6"/>
</dbReference>
<evidence type="ECO:0000256" key="1">
    <source>
        <dbReference type="SAM" id="SignalP"/>
    </source>
</evidence>
<evidence type="ECO:0000313" key="3">
    <source>
        <dbReference type="RefSeq" id="XP_022289519.1"/>
    </source>
</evidence>